<dbReference type="EMBL" id="JOTM01000093">
    <property type="protein sequence ID" value="KEK20758.1"/>
    <property type="molecule type" value="Genomic_DNA"/>
</dbReference>
<protein>
    <recommendedName>
        <fullName evidence="3">GNAT family acetyltransferase</fullName>
    </recommendedName>
</protein>
<reference evidence="1 2" key="1">
    <citation type="submission" date="2014-06" db="EMBL/GenBank/DDBJ databases">
        <title>Draft genome sequence of Bacillus gaemokensis JCM 15801 (MCCC 1A00707).</title>
        <authorList>
            <person name="Lai Q."/>
            <person name="Liu Y."/>
            <person name="Shao Z."/>
        </authorList>
    </citation>
    <scope>NUCLEOTIDE SEQUENCE [LARGE SCALE GENOMIC DNA]</scope>
    <source>
        <strain evidence="1 2">JCM 15801</strain>
    </source>
</reference>
<dbReference type="Proteomes" id="UP000027778">
    <property type="component" value="Unassembled WGS sequence"/>
</dbReference>
<proteinExistence type="predicted"/>
<evidence type="ECO:0008006" key="3">
    <source>
        <dbReference type="Google" id="ProtNLM"/>
    </source>
</evidence>
<dbReference type="STRING" id="574375.AZF08_21740"/>
<dbReference type="Gene3D" id="3.40.630.30">
    <property type="match status" value="1"/>
</dbReference>
<keyword evidence="2" id="KW-1185">Reference proteome</keyword>
<dbReference type="eggNOG" id="COG0456">
    <property type="taxonomic scope" value="Bacteria"/>
</dbReference>
<dbReference type="AlphaFoldDB" id="A0A073KEK1"/>
<organism evidence="1 2">
    <name type="scientific">Bacillus gaemokensis</name>
    <dbReference type="NCBI Taxonomy" id="574375"/>
    <lineage>
        <taxon>Bacteria</taxon>
        <taxon>Bacillati</taxon>
        <taxon>Bacillota</taxon>
        <taxon>Bacilli</taxon>
        <taxon>Bacillales</taxon>
        <taxon>Bacillaceae</taxon>
        <taxon>Bacillus</taxon>
        <taxon>Bacillus cereus group</taxon>
    </lineage>
</organism>
<evidence type="ECO:0000313" key="1">
    <source>
        <dbReference type="EMBL" id="KEK20758.1"/>
    </source>
</evidence>
<accession>A0A073KEK1</accession>
<name>A0A073KEK1_9BACI</name>
<comment type="caution">
    <text evidence="1">The sequence shown here is derived from an EMBL/GenBank/DDBJ whole genome shotgun (WGS) entry which is preliminary data.</text>
</comment>
<sequence>MKHVENIFSADKIFSSTNKSNEKMQQVFYSLNYINSGYIDNLDDGDPEIIFFKKFNNFQ</sequence>
<evidence type="ECO:0000313" key="2">
    <source>
        <dbReference type="Proteomes" id="UP000027778"/>
    </source>
</evidence>
<gene>
    <name evidence="1" type="ORF">BAGA_29680</name>
</gene>